<dbReference type="EMBL" id="JACHLK010000019">
    <property type="protein sequence ID" value="MBB6563422.1"/>
    <property type="molecule type" value="Genomic_DNA"/>
</dbReference>
<feature type="transmembrane region" description="Helical" evidence="3">
    <location>
        <begin position="82"/>
        <end position="104"/>
    </location>
</feature>
<protein>
    <recommendedName>
        <fullName evidence="1">diguanylate cyclase</fullName>
        <ecNumber evidence="1">2.7.7.65</ecNumber>
    </recommendedName>
</protein>
<dbReference type="Proteomes" id="UP000575083">
    <property type="component" value="Unassembled WGS sequence"/>
</dbReference>
<feature type="transmembrane region" description="Helical" evidence="3">
    <location>
        <begin position="116"/>
        <end position="135"/>
    </location>
</feature>
<feature type="transmembrane region" description="Helical" evidence="3">
    <location>
        <begin position="236"/>
        <end position="255"/>
    </location>
</feature>
<keyword evidence="6" id="KW-1185">Reference proteome</keyword>
<sequence length="434" mass="46419">MAAFWPANAVLLGVLVRWPTLARPFAWCAAAIALVSADLLTGGTWAKATHLSAANLVGVAVGYLLFMRLSPEHRTLRSTQSMVYFLLIVTLASLAVGLAGMFINPRLFGGTPVSGLWFWFTSELVDYLVILPVVLTMPAWQRPRLINRRGSVLQGLAARQLLPVCTLLLGALLTKVFNGPGAIAYLVPGLLWCALSYSLFATAVLILISSAWVLMAVSAGQLHFGADFSAPYALQSFRIAIALIVMGPLTVATVMDARNQLLRQWLHAATHDPLTDCLNRSGFADQAASSLSALRGTDRPAAVLMLDIDHFKMVNDRHGHAIGDQVLAATAAQIARSLRSTDLLGRWGGEEFAILLPNCSPEEALQVAQRICGQCAQQRVPLPGTDTLGITVSIGLASFPTTPESLEAALAQADEALYRAKGQGRNRVAVAPPP</sequence>
<gene>
    <name evidence="5" type="ORF">HNP48_006142</name>
</gene>
<dbReference type="InterPro" id="IPR050469">
    <property type="entry name" value="Diguanylate_Cyclase"/>
</dbReference>
<dbReference type="GO" id="GO:1902201">
    <property type="term" value="P:negative regulation of bacterial-type flagellum-dependent cell motility"/>
    <property type="evidence" value="ECO:0007669"/>
    <property type="project" value="TreeGrafter"/>
</dbReference>
<dbReference type="InterPro" id="IPR000160">
    <property type="entry name" value="GGDEF_dom"/>
</dbReference>
<evidence type="ECO:0000256" key="3">
    <source>
        <dbReference type="SAM" id="Phobius"/>
    </source>
</evidence>
<evidence type="ECO:0000313" key="6">
    <source>
        <dbReference type="Proteomes" id="UP000575083"/>
    </source>
</evidence>
<dbReference type="AlphaFoldDB" id="A0A7X0PKW3"/>
<reference evidence="5 6" key="1">
    <citation type="submission" date="2020-08" db="EMBL/GenBank/DDBJ databases">
        <title>Functional genomics of gut bacteria from endangered species of beetles.</title>
        <authorList>
            <person name="Carlos-Shanley C."/>
        </authorList>
    </citation>
    <scope>NUCLEOTIDE SEQUENCE [LARGE SCALE GENOMIC DNA]</scope>
    <source>
        <strain evidence="5 6">S00198</strain>
    </source>
</reference>
<keyword evidence="3" id="KW-0812">Transmembrane</keyword>
<dbReference type="GO" id="GO:0052621">
    <property type="term" value="F:diguanylate cyclase activity"/>
    <property type="evidence" value="ECO:0007669"/>
    <property type="project" value="UniProtKB-EC"/>
</dbReference>
<evidence type="ECO:0000313" key="5">
    <source>
        <dbReference type="EMBL" id="MBB6563422.1"/>
    </source>
</evidence>
<feature type="transmembrane region" description="Helical" evidence="3">
    <location>
        <begin position="156"/>
        <end position="177"/>
    </location>
</feature>
<dbReference type="SMART" id="SM00267">
    <property type="entry name" value="GGDEF"/>
    <property type="match status" value="1"/>
</dbReference>
<feature type="domain" description="GGDEF" evidence="4">
    <location>
        <begin position="299"/>
        <end position="433"/>
    </location>
</feature>
<dbReference type="Gene3D" id="3.30.70.270">
    <property type="match status" value="1"/>
</dbReference>
<feature type="transmembrane region" description="Helical" evidence="3">
    <location>
        <begin position="52"/>
        <end position="70"/>
    </location>
</feature>
<dbReference type="InterPro" id="IPR043128">
    <property type="entry name" value="Rev_trsase/Diguanyl_cyclase"/>
</dbReference>
<dbReference type="PANTHER" id="PTHR45138">
    <property type="entry name" value="REGULATORY COMPONENTS OF SENSORY TRANSDUCTION SYSTEM"/>
    <property type="match status" value="1"/>
</dbReference>
<keyword evidence="3" id="KW-1133">Transmembrane helix</keyword>
<dbReference type="PROSITE" id="PS50887">
    <property type="entry name" value="GGDEF"/>
    <property type="match status" value="1"/>
</dbReference>
<evidence type="ECO:0000259" key="4">
    <source>
        <dbReference type="PROSITE" id="PS50887"/>
    </source>
</evidence>
<dbReference type="PANTHER" id="PTHR45138:SF9">
    <property type="entry name" value="DIGUANYLATE CYCLASE DGCM-RELATED"/>
    <property type="match status" value="1"/>
</dbReference>
<dbReference type="CDD" id="cd01949">
    <property type="entry name" value="GGDEF"/>
    <property type="match status" value="1"/>
</dbReference>
<dbReference type="NCBIfam" id="TIGR00254">
    <property type="entry name" value="GGDEF"/>
    <property type="match status" value="1"/>
</dbReference>
<evidence type="ECO:0000256" key="1">
    <source>
        <dbReference type="ARBA" id="ARBA00012528"/>
    </source>
</evidence>
<dbReference type="Pfam" id="PF00990">
    <property type="entry name" value="GGDEF"/>
    <property type="match status" value="1"/>
</dbReference>
<dbReference type="GO" id="GO:0043709">
    <property type="term" value="P:cell adhesion involved in single-species biofilm formation"/>
    <property type="evidence" value="ECO:0007669"/>
    <property type="project" value="TreeGrafter"/>
</dbReference>
<proteinExistence type="predicted"/>
<organism evidence="5 6">
    <name type="scientific">Acidovorax soli</name>
    <dbReference type="NCBI Taxonomy" id="592050"/>
    <lineage>
        <taxon>Bacteria</taxon>
        <taxon>Pseudomonadati</taxon>
        <taxon>Pseudomonadota</taxon>
        <taxon>Betaproteobacteria</taxon>
        <taxon>Burkholderiales</taxon>
        <taxon>Comamonadaceae</taxon>
        <taxon>Acidovorax</taxon>
    </lineage>
</organism>
<dbReference type="EC" id="2.7.7.65" evidence="1"/>
<feature type="transmembrane region" description="Helical" evidence="3">
    <location>
        <begin position="189"/>
        <end position="215"/>
    </location>
</feature>
<name>A0A7X0PKW3_9BURK</name>
<dbReference type="RefSeq" id="WP_184864445.1">
    <property type="nucleotide sequence ID" value="NZ_JACHLK010000019.1"/>
</dbReference>
<dbReference type="FunFam" id="3.30.70.270:FF:000001">
    <property type="entry name" value="Diguanylate cyclase domain protein"/>
    <property type="match status" value="1"/>
</dbReference>
<dbReference type="InterPro" id="IPR029787">
    <property type="entry name" value="Nucleotide_cyclase"/>
</dbReference>
<comment type="catalytic activity">
    <reaction evidence="2">
        <text>2 GTP = 3',3'-c-di-GMP + 2 diphosphate</text>
        <dbReference type="Rhea" id="RHEA:24898"/>
        <dbReference type="ChEBI" id="CHEBI:33019"/>
        <dbReference type="ChEBI" id="CHEBI:37565"/>
        <dbReference type="ChEBI" id="CHEBI:58805"/>
        <dbReference type="EC" id="2.7.7.65"/>
    </reaction>
</comment>
<keyword evidence="3" id="KW-0472">Membrane</keyword>
<evidence type="ECO:0000256" key="2">
    <source>
        <dbReference type="ARBA" id="ARBA00034247"/>
    </source>
</evidence>
<accession>A0A7X0PKW3</accession>
<comment type="caution">
    <text evidence="5">The sequence shown here is derived from an EMBL/GenBank/DDBJ whole genome shotgun (WGS) entry which is preliminary data.</text>
</comment>
<dbReference type="SUPFAM" id="SSF55073">
    <property type="entry name" value="Nucleotide cyclase"/>
    <property type="match status" value="1"/>
</dbReference>
<dbReference type="GO" id="GO:0005886">
    <property type="term" value="C:plasma membrane"/>
    <property type="evidence" value="ECO:0007669"/>
    <property type="project" value="TreeGrafter"/>
</dbReference>